<evidence type="ECO:0000313" key="3">
    <source>
        <dbReference type="Proteomes" id="UP000056968"/>
    </source>
</evidence>
<dbReference type="AlphaFoldDB" id="A0A0S3EXZ7"/>
<dbReference type="STRING" id="1332080.ATN00_08285"/>
<dbReference type="EMBL" id="CP013264">
    <property type="protein sequence ID" value="ALR20301.1"/>
    <property type="molecule type" value="Genomic_DNA"/>
</dbReference>
<sequence length="221" mass="25074">MPLPPRLHILSGALTLSPLLTAMPAFAETNENQAWIGESVAIQASEADTVTLDMSQRFRSARSDDEQGLFRVALDHRVAQGVLVGGGIAYAEGKAEEEMRLFQQVTFSRGIWQARTRLEQRFFDTADRASWRLRQRVQASVPVDDDRRWTIVGAVEVFFHLNRARPSDKSGLATMRHQIGLRHAVSKAMDVQLLYMRQQSFRDHRPDAVAHVPWLTLAWKI</sequence>
<feature type="signal peptide" evidence="1">
    <location>
        <begin position="1"/>
        <end position="27"/>
    </location>
</feature>
<keyword evidence="3" id="KW-1185">Reference proteome</keyword>
<dbReference type="KEGG" id="sbd:ATN00_08285"/>
<reference evidence="2 3" key="1">
    <citation type="submission" date="2015-11" db="EMBL/GenBank/DDBJ databases">
        <title>A Two-component Flavoprotein Monooxygenase System MeaXY Responsible for para-Hydroxylation of 2-Methyl-6-ethylaniline and 2,6-Diethylaniline in Sphingobium baderi DE-13.</title>
        <authorList>
            <person name="Cheng M."/>
            <person name="Meng Q."/>
            <person name="Yang Y."/>
            <person name="Chu C."/>
            <person name="Yan X."/>
            <person name="He J."/>
            <person name="Li S."/>
        </authorList>
    </citation>
    <scope>NUCLEOTIDE SEQUENCE [LARGE SCALE GENOMIC DNA]</scope>
    <source>
        <strain evidence="2 3">DE-13</strain>
    </source>
</reference>
<proteinExistence type="predicted"/>
<dbReference type="Pfam" id="PF10677">
    <property type="entry name" value="DUF2490"/>
    <property type="match status" value="1"/>
</dbReference>
<protein>
    <recommendedName>
        <fullName evidence="4">DUF2490 domain-containing protein</fullName>
    </recommendedName>
</protein>
<name>A0A0S3EXZ7_9SPHN</name>
<keyword evidence="1" id="KW-0732">Signal</keyword>
<evidence type="ECO:0000256" key="1">
    <source>
        <dbReference type="SAM" id="SignalP"/>
    </source>
</evidence>
<dbReference type="RefSeq" id="WP_062063854.1">
    <property type="nucleotide sequence ID" value="NZ_CP013264.1"/>
</dbReference>
<dbReference type="InterPro" id="IPR019619">
    <property type="entry name" value="DUF2490"/>
</dbReference>
<evidence type="ECO:0000313" key="2">
    <source>
        <dbReference type="EMBL" id="ALR20301.1"/>
    </source>
</evidence>
<dbReference type="Proteomes" id="UP000056968">
    <property type="component" value="Chromosome"/>
</dbReference>
<accession>A0A0S3EXZ7</accession>
<evidence type="ECO:0008006" key="4">
    <source>
        <dbReference type="Google" id="ProtNLM"/>
    </source>
</evidence>
<dbReference type="OrthoDB" id="7425634at2"/>
<feature type="chain" id="PRO_5006611745" description="DUF2490 domain-containing protein" evidence="1">
    <location>
        <begin position="28"/>
        <end position="221"/>
    </location>
</feature>
<organism evidence="2 3">
    <name type="scientific">Sphingobium baderi</name>
    <dbReference type="NCBI Taxonomy" id="1332080"/>
    <lineage>
        <taxon>Bacteria</taxon>
        <taxon>Pseudomonadati</taxon>
        <taxon>Pseudomonadota</taxon>
        <taxon>Alphaproteobacteria</taxon>
        <taxon>Sphingomonadales</taxon>
        <taxon>Sphingomonadaceae</taxon>
        <taxon>Sphingobium</taxon>
    </lineage>
</organism>
<gene>
    <name evidence="2" type="ORF">ATN00_08285</name>
</gene>